<sequence length="156" mass="16225">MTILCCFVDPHGKLSSSSSVSTHRRAYRLPTASESPYANETTPAVTGPADVSAYSDSISPASFRTGTSSSATLSGQSASGHYSSAATAGYGTHSYIHKDSSTLQRDSQPGGMLANNHDYVPPAHPGQSLGPPGLFAISAVIIPWICHGKEERMAAL</sequence>
<feature type="compositionally biased region" description="Polar residues" evidence="1">
    <location>
        <begin position="32"/>
        <end position="44"/>
    </location>
</feature>
<keyword evidence="3" id="KW-1185">Reference proteome</keyword>
<reference evidence="2 3" key="1">
    <citation type="journal article" date="2024" name="IMA Fungus">
        <title>Apiospora arundinis, a panoply of carbohydrate-active enzymes and secondary metabolites.</title>
        <authorList>
            <person name="Sorensen T."/>
            <person name="Petersen C."/>
            <person name="Muurmann A.T."/>
            <person name="Christiansen J.V."/>
            <person name="Brundto M.L."/>
            <person name="Overgaard C.K."/>
            <person name="Boysen A.T."/>
            <person name="Wollenberg R.D."/>
            <person name="Larsen T.O."/>
            <person name="Sorensen J.L."/>
            <person name="Nielsen K.L."/>
            <person name="Sondergaard T.E."/>
        </authorList>
    </citation>
    <scope>NUCLEOTIDE SEQUENCE [LARGE SCALE GENOMIC DNA]</scope>
    <source>
        <strain evidence="2 3">AAU 773</strain>
    </source>
</reference>
<feature type="region of interest" description="Disordered" evidence="1">
    <location>
        <begin position="31"/>
        <end position="51"/>
    </location>
</feature>
<evidence type="ECO:0000256" key="1">
    <source>
        <dbReference type="SAM" id="MobiDB-lite"/>
    </source>
</evidence>
<evidence type="ECO:0000313" key="2">
    <source>
        <dbReference type="EMBL" id="KAK8859475.1"/>
    </source>
</evidence>
<feature type="region of interest" description="Disordered" evidence="1">
    <location>
        <begin position="99"/>
        <end position="125"/>
    </location>
</feature>
<name>A0ABR2I9X8_9PEZI</name>
<comment type="caution">
    <text evidence="2">The sequence shown here is derived from an EMBL/GenBank/DDBJ whole genome shotgun (WGS) entry which is preliminary data.</text>
</comment>
<gene>
    <name evidence="2" type="ORF">PGQ11_010209</name>
</gene>
<evidence type="ECO:0000313" key="3">
    <source>
        <dbReference type="Proteomes" id="UP001390339"/>
    </source>
</evidence>
<dbReference type="EMBL" id="JAPCWZ010000006">
    <property type="protein sequence ID" value="KAK8859475.1"/>
    <property type="molecule type" value="Genomic_DNA"/>
</dbReference>
<protein>
    <submittedName>
        <fullName evidence="2">Uncharacterized protein</fullName>
    </submittedName>
</protein>
<accession>A0ABR2I9X8</accession>
<proteinExistence type="predicted"/>
<dbReference type="Proteomes" id="UP001390339">
    <property type="component" value="Unassembled WGS sequence"/>
</dbReference>
<organism evidence="2 3">
    <name type="scientific">Apiospora arundinis</name>
    <dbReference type="NCBI Taxonomy" id="335852"/>
    <lineage>
        <taxon>Eukaryota</taxon>
        <taxon>Fungi</taxon>
        <taxon>Dikarya</taxon>
        <taxon>Ascomycota</taxon>
        <taxon>Pezizomycotina</taxon>
        <taxon>Sordariomycetes</taxon>
        <taxon>Xylariomycetidae</taxon>
        <taxon>Amphisphaeriales</taxon>
        <taxon>Apiosporaceae</taxon>
        <taxon>Apiospora</taxon>
    </lineage>
</organism>